<dbReference type="RefSeq" id="WP_012792886.1">
    <property type="nucleotide sequence ID" value="NC_013132.1"/>
</dbReference>
<protein>
    <submittedName>
        <fullName evidence="1">Uncharacterized protein</fullName>
    </submittedName>
</protein>
<organism evidence="1 2">
    <name type="scientific">Chitinophaga pinensis (strain ATCC 43595 / DSM 2588 / LMG 13176 / NBRC 15968 / NCIMB 11800 / UQM 2034)</name>
    <dbReference type="NCBI Taxonomy" id="485918"/>
    <lineage>
        <taxon>Bacteria</taxon>
        <taxon>Pseudomonadati</taxon>
        <taxon>Bacteroidota</taxon>
        <taxon>Chitinophagia</taxon>
        <taxon>Chitinophagales</taxon>
        <taxon>Chitinophagaceae</taxon>
        <taxon>Chitinophaga</taxon>
    </lineage>
</organism>
<sequence length="88" mass="10019">MKHKVDKKDLKKRLSFVMMAQFDGLNEKGREKLQDYLDKQLDKVADFYKEVLKKQQQKDKKKAAATIIAHNEALQQSTTAPEAPAAAS</sequence>
<evidence type="ECO:0000313" key="1">
    <source>
        <dbReference type="EMBL" id="ACU62718.1"/>
    </source>
</evidence>
<name>A0A979GUE4_CHIPD</name>
<reference evidence="2" key="1">
    <citation type="submission" date="2009-08" db="EMBL/GenBank/DDBJ databases">
        <title>The complete genome of Chitinophaga pinensis DSM 2588.</title>
        <authorList>
            <consortium name="US DOE Joint Genome Institute (JGI-PGF)"/>
            <person name="Lucas S."/>
            <person name="Copeland A."/>
            <person name="Lapidus A."/>
            <person name="Glavina del Rio T."/>
            <person name="Dalin E."/>
            <person name="Tice H."/>
            <person name="Bruce D."/>
            <person name="Goodwin L."/>
            <person name="Pitluck S."/>
            <person name="Kyrpides N."/>
            <person name="Mavromatis K."/>
            <person name="Ivanova N."/>
            <person name="Mikhailova N."/>
            <person name="Sims D."/>
            <person name="Meinche L."/>
            <person name="Brettin T."/>
            <person name="Detter J.C."/>
            <person name="Han C."/>
            <person name="Larimer F."/>
            <person name="Land M."/>
            <person name="Hauser L."/>
            <person name="Markowitz V."/>
            <person name="Cheng J.-F."/>
            <person name="Hugenholtz P."/>
            <person name="Woyke T."/>
            <person name="Wu D."/>
            <person name="Spring S."/>
            <person name="Klenk H.-P."/>
            <person name="Eisen J.A."/>
        </authorList>
    </citation>
    <scope>NUCLEOTIDE SEQUENCE [LARGE SCALE GENOMIC DNA]</scope>
    <source>
        <strain evidence="2">ATCC 43595 / DSM 2588 / LMG 13176 / NBRC 15968 / NCIMB 11800 / UQM 2034</strain>
    </source>
</reference>
<proteinExistence type="predicted"/>
<gene>
    <name evidence="1" type="ordered locus">Cpin_5287</name>
</gene>
<reference evidence="1 2" key="2">
    <citation type="journal article" date="2010" name="Stand. Genomic Sci.">
        <title>Complete genome sequence of Chitinophaga pinensis type strain (UQM 2034).</title>
        <authorList>
            <person name="Glavina Del Rio T."/>
            <person name="Abt B."/>
            <person name="Spring S."/>
            <person name="Lapidus A."/>
            <person name="Nolan M."/>
            <person name="Tice H."/>
            <person name="Copeland A."/>
            <person name="Cheng J.F."/>
            <person name="Chen F."/>
            <person name="Bruce D."/>
            <person name="Goodwin L."/>
            <person name="Pitluck S."/>
            <person name="Ivanova N."/>
            <person name="Mavromatis K."/>
            <person name="Mikhailova N."/>
            <person name="Pati A."/>
            <person name="Chen A."/>
            <person name="Palaniappan K."/>
            <person name="Land M."/>
            <person name="Hauser L."/>
            <person name="Chang Y.J."/>
            <person name="Jeffries C.D."/>
            <person name="Chain P."/>
            <person name="Saunders E."/>
            <person name="Detter J.C."/>
            <person name="Brettin T."/>
            <person name="Rohde M."/>
            <person name="Goker M."/>
            <person name="Bristow J."/>
            <person name="Eisen J.A."/>
            <person name="Markowitz V."/>
            <person name="Hugenholtz P."/>
            <person name="Kyrpides N.C."/>
            <person name="Klenk H.P."/>
            <person name="Lucas S."/>
        </authorList>
    </citation>
    <scope>NUCLEOTIDE SEQUENCE [LARGE SCALE GENOMIC DNA]</scope>
    <source>
        <strain evidence="2">ATCC 43595 / DSM 2588 / LMG 13176 / NBRC 15968 / NCIMB 11800 / UQM 2034</strain>
    </source>
</reference>
<dbReference type="OrthoDB" id="9920705at2"/>
<evidence type="ECO:0000313" key="2">
    <source>
        <dbReference type="Proteomes" id="UP000002215"/>
    </source>
</evidence>
<dbReference type="Proteomes" id="UP000002215">
    <property type="component" value="Chromosome"/>
</dbReference>
<dbReference type="AlphaFoldDB" id="A0A979GUE4"/>
<dbReference type="KEGG" id="cpi:Cpin_5287"/>
<dbReference type="EMBL" id="CP001699">
    <property type="protein sequence ID" value="ACU62718.1"/>
    <property type="molecule type" value="Genomic_DNA"/>
</dbReference>
<accession>A0A979GUE4</accession>